<feature type="compositionally biased region" description="Basic residues" evidence="1">
    <location>
        <begin position="1"/>
        <end position="10"/>
    </location>
</feature>
<evidence type="ECO:0000313" key="3">
    <source>
        <dbReference type="Proteomes" id="UP001154282"/>
    </source>
</evidence>
<organism evidence="2 3">
    <name type="scientific">Linum tenue</name>
    <dbReference type="NCBI Taxonomy" id="586396"/>
    <lineage>
        <taxon>Eukaryota</taxon>
        <taxon>Viridiplantae</taxon>
        <taxon>Streptophyta</taxon>
        <taxon>Embryophyta</taxon>
        <taxon>Tracheophyta</taxon>
        <taxon>Spermatophyta</taxon>
        <taxon>Magnoliopsida</taxon>
        <taxon>eudicotyledons</taxon>
        <taxon>Gunneridae</taxon>
        <taxon>Pentapetalae</taxon>
        <taxon>rosids</taxon>
        <taxon>fabids</taxon>
        <taxon>Malpighiales</taxon>
        <taxon>Linaceae</taxon>
        <taxon>Linum</taxon>
    </lineage>
</organism>
<dbReference type="Proteomes" id="UP001154282">
    <property type="component" value="Unassembled WGS sequence"/>
</dbReference>
<name>A0AAV0N8T5_9ROSI</name>
<proteinExistence type="predicted"/>
<accession>A0AAV0N8T5</accession>
<comment type="caution">
    <text evidence="2">The sequence shown here is derived from an EMBL/GenBank/DDBJ whole genome shotgun (WGS) entry which is preliminary data.</text>
</comment>
<sequence length="98" mass="11370">MTVPARRHSFRRQDDDALSKQNRAPAGKYKTQRAILRNGERKLRGNLLIGTEMIPRQRHCHYVQPLIVLPPDSPRRSVVLRSRLTDETKLCGGQREEQ</sequence>
<evidence type="ECO:0000256" key="1">
    <source>
        <dbReference type="SAM" id="MobiDB-lite"/>
    </source>
</evidence>
<keyword evidence="3" id="KW-1185">Reference proteome</keyword>
<protein>
    <submittedName>
        <fullName evidence="2">Uncharacterized protein</fullName>
    </submittedName>
</protein>
<dbReference type="EMBL" id="CAMGYJ010000008">
    <property type="protein sequence ID" value="CAI0454957.1"/>
    <property type="molecule type" value="Genomic_DNA"/>
</dbReference>
<evidence type="ECO:0000313" key="2">
    <source>
        <dbReference type="EMBL" id="CAI0454957.1"/>
    </source>
</evidence>
<reference evidence="2" key="1">
    <citation type="submission" date="2022-08" db="EMBL/GenBank/DDBJ databases">
        <authorList>
            <person name="Gutierrez-Valencia J."/>
        </authorList>
    </citation>
    <scope>NUCLEOTIDE SEQUENCE</scope>
</reference>
<dbReference type="AlphaFoldDB" id="A0AAV0N8T5"/>
<gene>
    <name evidence="2" type="ORF">LITE_LOCUS32158</name>
</gene>
<feature type="region of interest" description="Disordered" evidence="1">
    <location>
        <begin position="1"/>
        <end position="30"/>
    </location>
</feature>